<dbReference type="EMBL" id="JAAAHW010006414">
    <property type="protein sequence ID" value="KAF9961454.1"/>
    <property type="molecule type" value="Genomic_DNA"/>
</dbReference>
<evidence type="ECO:0000256" key="1">
    <source>
        <dbReference type="SAM" id="MobiDB-lite"/>
    </source>
</evidence>
<evidence type="ECO:0000313" key="2">
    <source>
        <dbReference type="EMBL" id="KAF9961454.1"/>
    </source>
</evidence>
<accession>A0A9P6J3U2</accession>
<dbReference type="OrthoDB" id="2308313at2759"/>
<gene>
    <name evidence="2" type="ORF">BGZ65_010681</name>
</gene>
<dbReference type="AlphaFoldDB" id="A0A9P6J3U2"/>
<name>A0A9P6J3U2_9FUNG</name>
<dbReference type="Proteomes" id="UP000749646">
    <property type="component" value="Unassembled WGS sequence"/>
</dbReference>
<protein>
    <submittedName>
        <fullName evidence="2">Uncharacterized protein</fullName>
    </submittedName>
</protein>
<feature type="region of interest" description="Disordered" evidence="1">
    <location>
        <begin position="109"/>
        <end position="134"/>
    </location>
</feature>
<comment type="caution">
    <text evidence="2">The sequence shown here is derived from an EMBL/GenBank/DDBJ whole genome shotgun (WGS) entry which is preliminary data.</text>
</comment>
<evidence type="ECO:0000313" key="3">
    <source>
        <dbReference type="Proteomes" id="UP000749646"/>
    </source>
</evidence>
<proteinExistence type="predicted"/>
<reference evidence="2" key="1">
    <citation type="journal article" date="2020" name="Fungal Divers.">
        <title>Resolving the Mortierellaceae phylogeny through synthesis of multi-gene phylogenetics and phylogenomics.</title>
        <authorList>
            <person name="Vandepol N."/>
            <person name="Liber J."/>
            <person name="Desiro A."/>
            <person name="Na H."/>
            <person name="Kennedy M."/>
            <person name="Barry K."/>
            <person name="Grigoriev I.V."/>
            <person name="Miller A.N."/>
            <person name="O'Donnell K."/>
            <person name="Stajich J.E."/>
            <person name="Bonito G."/>
        </authorList>
    </citation>
    <scope>NUCLEOTIDE SEQUENCE</scope>
    <source>
        <strain evidence="2">MES-2147</strain>
    </source>
</reference>
<keyword evidence="3" id="KW-1185">Reference proteome</keyword>
<organism evidence="2 3">
    <name type="scientific">Modicella reniformis</name>
    <dbReference type="NCBI Taxonomy" id="1440133"/>
    <lineage>
        <taxon>Eukaryota</taxon>
        <taxon>Fungi</taxon>
        <taxon>Fungi incertae sedis</taxon>
        <taxon>Mucoromycota</taxon>
        <taxon>Mortierellomycotina</taxon>
        <taxon>Mortierellomycetes</taxon>
        <taxon>Mortierellales</taxon>
        <taxon>Mortierellaceae</taxon>
        <taxon>Modicella</taxon>
    </lineage>
</organism>
<sequence>MSFAGPPQETISIQDFYDRAINTPDADTRRRLFADVRVSNPGSYQAWVKSAEVEEHWGAEEAKLKTLLSRGITVFKNPAGSGCITDHDHSQHGLVGPQPITKHTWDSEATAAEKRGKQKTAKALREALEESFQD</sequence>